<evidence type="ECO:0000313" key="10">
    <source>
        <dbReference type="WBParaSite" id="Minc3s00764g17046"/>
    </source>
</evidence>
<keyword evidence="3 7" id="KW-1133">Transmembrane helix</keyword>
<proteinExistence type="predicted"/>
<evidence type="ECO:0000313" key="9">
    <source>
        <dbReference type="Proteomes" id="UP000887563"/>
    </source>
</evidence>
<dbReference type="WBParaSite" id="Minc3s00764g17046">
    <property type="protein sequence ID" value="Minc3s00764g17046"/>
    <property type="gene ID" value="Minc3s00764g17046"/>
</dbReference>
<keyword evidence="2 5" id="KW-0812">Transmembrane</keyword>
<dbReference type="PANTHER" id="PTHR22776">
    <property type="entry name" value="MARVEL-CONTAINING POTENTIAL LIPID RAFT-ASSOCIATED PROTEIN"/>
    <property type="match status" value="1"/>
</dbReference>
<comment type="subcellular location">
    <subcellularLocation>
        <location evidence="1">Membrane</location>
        <topology evidence="1">Multi-pass membrane protein</topology>
    </subcellularLocation>
</comment>
<evidence type="ECO:0000256" key="7">
    <source>
        <dbReference type="SAM" id="Phobius"/>
    </source>
</evidence>
<evidence type="ECO:0000256" key="3">
    <source>
        <dbReference type="ARBA" id="ARBA00022989"/>
    </source>
</evidence>
<dbReference type="PROSITE" id="PS51225">
    <property type="entry name" value="MARVEL"/>
    <property type="match status" value="1"/>
</dbReference>
<evidence type="ECO:0000259" key="8">
    <source>
        <dbReference type="PROSITE" id="PS51225"/>
    </source>
</evidence>
<feature type="transmembrane region" description="Helical" evidence="7">
    <location>
        <begin position="206"/>
        <end position="231"/>
    </location>
</feature>
<evidence type="ECO:0000256" key="6">
    <source>
        <dbReference type="SAM" id="MobiDB-lite"/>
    </source>
</evidence>
<feature type="region of interest" description="Disordered" evidence="6">
    <location>
        <begin position="1"/>
        <end position="33"/>
    </location>
</feature>
<reference evidence="10" key="1">
    <citation type="submission" date="2022-11" db="UniProtKB">
        <authorList>
            <consortium name="WormBaseParasite"/>
        </authorList>
    </citation>
    <scope>IDENTIFICATION</scope>
</reference>
<dbReference type="Proteomes" id="UP000887563">
    <property type="component" value="Unplaced"/>
</dbReference>
<sequence length="312" mass="34692">MLKETNGEIDLKETETQSPPPTTTTNTTKTSTNNTTTQAEIDESLQVHQQQQPVNTLPTTPIVIEKTITTTKNNKENIAETVQVPPSFTTTITPQQTNKMATPNTSTAAGSKPFNRMQAAKVRLIPDGRKKQLNTRYLVTLPGVLKLAELLVGFVAFILAICADRRSTASAWTAHITFETTIVVCILILLYVVFPHLSLSDERNREGLVVVELIFYGLNTLLFFIAIWLMIHLAWGSLSDSRGAAIMGAIFCFALCVIYAVETFIKYMQWVGQDIFPQPADSPYVHRVPPAPAQEMEKRYEPKNGNEEHVAV</sequence>
<feature type="compositionally biased region" description="Low complexity" evidence="6">
    <location>
        <begin position="23"/>
        <end position="33"/>
    </location>
</feature>
<keyword evidence="4 5" id="KW-0472">Membrane</keyword>
<evidence type="ECO:0000256" key="1">
    <source>
        <dbReference type="ARBA" id="ARBA00004141"/>
    </source>
</evidence>
<dbReference type="InterPro" id="IPR050578">
    <property type="entry name" value="MARVEL-CKLF_proteins"/>
</dbReference>
<protein>
    <submittedName>
        <fullName evidence="10">MARVEL domain-containing protein</fullName>
    </submittedName>
</protein>
<feature type="domain" description="MARVEL" evidence="8">
    <location>
        <begin position="137"/>
        <end position="271"/>
    </location>
</feature>
<evidence type="ECO:0000256" key="5">
    <source>
        <dbReference type="PROSITE-ProRule" id="PRU00581"/>
    </source>
</evidence>
<evidence type="ECO:0000256" key="2">
    <source>
        <dbReference type="ARBA" id="ARBA00022692"/>
    </source>
</evidence>
<feature type="transmembrane region" description="Helical" evidence="7">
    <location>
        <begin position="172"/>
        <end position="194"/>
    </location>
</feature>
<keyword evidence="9" id="KW-1185">Reference proteome</keyword>
<dbReference type="Pfam" id="PF01284">
    <property type="entry name" value="MARVEL"/>
    <property type="match status" value="1"/>
</dbReference>
<feature type="transmembrane region" description="Helical" evidence="7">
    <location>
        <begin position="137"/>
        <end position="160"/>
    </location>
</feature>
<dbReference type="InterPro" id="IPR008253">
    <property type="entry name" value="Marvel"/>
</dbReference>
<accession>A0A914LQM3</accession>
<dbReference type="AlphaFoldDB" id="A0A914LQM3"/>
<dbReference type="GO" id="GO:0016020">
    <property type="term" value="C:membrane"/>
    <property type="evidence" value="ECO:0007669"/>
    <property type="project" value="UniProtKB-SubCell"/>
</dbReference>
<evidence type="ECO:0000256" key="4">
    <source>
        <dbReference type="ARBA" id="ARBA00023136"/>
    </source>
</evidence>
<name>A0A914LQM3_MELIC</name>
<dbReference type="PANTHER" id="PTHR22776:SF52">
    <property type="entry name" value="MARVEL DOMAIN-CONTAINING PROTEIN"/>
    <property type="match status" value="1"/>
</dbReference>
<organism evidence="9 10">
    <name type="scientific">Meloidogyne incognita</name>
    <name type="common">Southern root-knot nematode worm</name>
    <name type="synonym">Oxyuris incognita</name>
    <dbReference type="NCBI Taxonomy" id="6306"/>
    <lineage>
        <taxon>Eukaryota</taxon>
        <taxon>Metazoa</taxon>
        <taxon>Ecdysozoa</taxon>
        <taxon>Nematoda</taxon>
        <taxon>Chromadorea</taxon>
        <taxon>Rhabditida</taxon>
        <taxon>Tylenchina</taxon>
        <taxon>Tylenchomorpha</taxon>
        <taxon>Tylenchoidea</taxon>
        <taxon>Meloidogynidae</taxon>
        <taxon>Meloidogyninae</taxon>
        <taxon>Meloidogyne</taxon>
        <taxon>Meloidogyne incognita group</taxon>
    </lineage>
</organism>
<feature type="compositionally biased region" description="Basic and acidic residues" evidence="6">
    <location>
        <begin position="1"/>
        <end position="15"/>
    </location>
</feature>
<feature type="transmembrane region" description="Helical" evidence="7">
    <location>
        <begin position="243"/>
        <end position="261"/>
    </location>
</feature>